<feature type="transmembrane region" description="Helical" evidence="1">
    <location>
        <begin position="125"/>
        <end position="142"/>
    </location>
</feature>
<dbReference type="Gene3D" id="3.40.630.10">
    <property type="entry name" value="Zn peptidases"/>
    <property type="match status" value="1"/>
</dbReference>
<accession>A0ABU5TGK0</accession>
<evidence type="ECO:0000256" key="1">
    <source>
        <dbReference type="SAM" id="Phobius"/>
    </source>
</evidence>
<proteinExistence type="predicted"/>
<evidence type="ECO:0000313" key="2">
    <source>
        <dbReference type="EMBL" id="MEA5477274.1"/>
    </source>
</evidence>
<name>A0ABU5TGK0_9CYAN</name>
<keyword evidence="3" id="KW-1185">Reference proteome</keyword>
<organism evidence="2 3">
    <name type="scientific">Pseudanabaena galeata UHCC 0370</name>
    <dbReference type="NCBI Taxonomy" id="3110310"/>
    <lineage>
        <taxon>Bacteria</taxon>
        <taxon>Bacillati</taxon>
        <taxon>Cyanobacteriota</taxon>
        <taxon>Cyanophyceae</taxon>
        <taxon>Pseudanabaenales</taxon>
        <taxon>Pseudanabaenaceae</taxon>
        <taxon>Pseudanabaena</taxon>
    </lineage>
</organism>
<comment type="caution">
    <text evidence="2">The sequence shown here is derived from an EMBL/GenBank/DDBJ whole genome shotgun (WGS) entry which is preliminary data.</text>
</comment>
<dbReference type="InterPro" id="IPR021259">
    <property type="entry name" value="DUF2817"/>
</dbReference>
<gene>
    <name evidence="2" type="ORF">VB774_06530</name>
</gene>
<keyword evidence="1" id="KW-0812">Transmembrane</keyword>
<dbReference type="Proteomes" id="UP001301388">
    <property type="component" value="Unassembled WGS sequence"/>
</dbReference>
<dbReference type="RefSeq" id="WP_323260731.1">
    <property type="nucleotide sequence ID" value="NZ_JAYGIE010000021.1"/>
</dbReference>
<keyword evidence="1" id="KW-0472">Membrane</keyword>
<dbReference type="EMBL" id="JAYGIE010000021">
    <property type="protein sequence ID" value="MEA5477274.1"/>
    <property type="molecule type" value="Genomic_DNA"/>
</dbReference>
<sequence>MNYLEAFSPDYAIALERFRAKSLACGYDCIAYPIDRVSPTGEELTIDVAIAGAPNPKRTVVISSGFHGVEVFLGSAIQLALLEQQQIITSRSPDTRVVLIHALNPYGFAMSVRRKRKMVRIAKRFLPFFAICVVLCTTQMAISNSR</sequence>
<dbReference type="SUPFAM" id="SSF53187">
    <property type="entry name" value="Zn-dependent exopeptidases"/>
    <property type="match status" value="1"/>
</dbReference>
<protein>
    <submittedName>
        <fullName evidence="2">DUF2817 domain-containing protein</fullName>
    </submittedName>
</protein>
<evidence type="ECO:0000313" key="3">
    <source>
        <dbReference type="Proteomes" id="UP001301388"/>
    </source>
</evidence>
<reference evidence="2 3" key="1">
    <citation type="submission" date="2023-12" db="EMBL/GenBank/DDBJ databases">
        <title>Baltic Sea Cyanobacteria.</title>
        <authorList>
            <person name="Delbaje E."/>
            <person name="Fewer D.P."/>
            <person name="Shishido T.K."/>
        </authorList>
    </citation>
    <scope>NUCLEOTIDE SEQUENCE [LARGE SCALE GENOMIC DNA]</scope>
    <source>
        <strain evidence="2 3">UHCC 0370</strain>
    </source>
</reference>
<keyword evidence="1" id="KW-1133">Transmembrane helix</keyword>
<dbReference type="Pfam" id="PF10994">
    <property type="entry name" value="DUF2817"/>
    <property type="match status" value="1"/>
</dbReference>